<dbReference type="SUPFAM" id="SSF109604">
    <property type="entry name" value="HD-domain/PDEase-like"/>
    <property type="match status" value="1"/>
</dbReference>
<organism evidence="2 3">
    <name type="scientific">Floccifex porci</name>
    <dbReference type="NCBI Taxonomy" id="2606629"/>
    <lineage>
        <taxon>Bacteria</taxon>
        <taxon>Bacillati</taxon>
        <taxon>Bacillota</taxon>
        <taxon>Erysipelotrichia</taxon>
        <taxon>Erysipelotrichales</taxon>
        <taxon>Erysipelotrichaceae</taxon>
        <taxon>Floccifex</taxon>
    </lineage>
</organism>
<dbReference type="Proteomes" id="UP000470082">
    <property type="component" value="Unassembled WGS sequence"/>
</dbReference>
<evidence type="ECO:0000313" key="3">
    <source>
        <dbReference type="Proteomes" id="UP000470082"/>
    </source>
</evidence>
<gene>
    <name evidence="2" type="ORF">FYJ50_06380</name>
</gene>
<feature type="domain" description="HD" evidence="1">
    <location>
        <begin position="34"/>
        <end position="139"/>
    </location>
</feature>
<dbReference type="InterPro" id="IPR006674">
    <property type="entry name" value="HD_domain"/>
</dbReference>
<dbReference type="InterPro" id="IPR003607">
    <property type="entry name" value="HD/PDEase_dom"/>
</dbReference>
<dbReference type="CDD" id="cd00077">
    <property type="entry name" value="HDc"/>
    <property type="match status" value="1"/>
</dbReference>
<reference evidence="2 3" key="1">
    <citation type="submission" date="2019-08" db="EMBL/GenBank/DDBJ databases">
        <title>In-depth cultivation of the pig gut microbiome towards novel bacterial diversity and tailored functional studies.</title>
        <authorList>
            <person name="Wylensek D."/>
            <person name="Hitch T.C.A."/>
            <person name="Clavel T."/>
        </authorList>
    </citation>
    <scope>NUCLEOTIDE SEQUENCE [LARGE SCALE GENOMIC DNA]</scope>
    <source>
        <strain evidence="2 3">LKV-178-WT-2G</strain>
    </source>
</reference>
<dbReference type="Pfam" id="PF01966">
    <property type="entry name" value="HD"/>
    <property type="match status" value="1"/>
</dbReference>
<proteinExistence type="predicted"/>
<dbReference type="EMBL" id="VUMM01000011">
    <property type="protein sequence ID" value="MSS01723.1"/>
    <property type="molecule type" value="Genomic_DNA"/>
</dbReference>
<accession>A0A7X2N3C8</accession>
<comment type="caution">
    <text evidence="2">The sequence shown here is derived from an EMBL/GenBank/DDBJ whole genome shotgun (WGS) entry which is preliminary data.</text>
</comment>
<dbReference type="Gene3D" id="1.10.3210.10">
    <property type="entry name" value="Hypothetical protein af1432"/>
    <property type="match status" value="1"/>
</dbReference>
<sequence>MTKKEKIRYYGKDILDSKSIQIQKQCLQHGKRTVFEHSLAVALMCLTINEFLHLKLNERRLIRGALLHDYFLYDWHVKDKSHRLHGFRHPYFALENARKEYELDPVLEDMIVKHMFPLIPIPPKYKESWVLCIADKICASKETILRK</sequence>
<evidence type="ECO:0000313" key="2">
    <source>
        <dbReference type="EMBL" id="MSS01723.1"/>
    </source>
</evidence>
<name>A0A7X2N3C8_9FIRM</name>
<keyword evidence="3" id="KW-1185">Reference proteome</keyword>
<evidence type="ECO:0000259" key="1">
    <source>
        <dbReference type="Pfam" id="PF01966"/>
    </source>
</evidence>
<dbReference type="RefSeq" id="WP_154460261.1">
    <property type="nucleotide sequence ID" value="NZ_JAQYTQ010000033.1"/>
</dbReference>
<protein>
    <submittedName>
        <fullName evidence="2">HD domain-containing protein</fullName>
    </submittedName>
</protein>
<dbReference type="AlphaFoldDB" id="A0A7X2N3C8"/>